<dbReference type="RefSeq" id="WP_035261581.1">
    <property type="nucleotide sequence ID" value="NZ_JFKE01000008.1"/>
</dbReference>
<dbReference type="OrthoDB" id="7208981at2"/>
<organism evidence="2 3">
    <name type="scientific">Actibacterium mucosum KCTC 23349</name>
    <dbReference type="NCBI Taxonomy" id="1454373"/>
    <lineage>
        <taxon>Bacteria</taxon>
        <taxon>Pseudomonadati</taxon>
        <taxon>Pseudomonadota</taxon>
        <taxon>Alphaproteobacteria</taxon>
        <taxon>Rhodobacterales</taxon>
        <taxon>Roseobacteraceae</taxon>
        <taxon>Actibacterium</taxon>
    </lineage>
</organism>
<dbReference type="Pfam" id="PF02515">
    <property type="entry name" value="CoA_transf_3"/>
    <property type="match status" value="1"/>
</dbReference>
<dbReference type="InterPro" id="IPR044855">
    <property type="entry name" value="CoA-Trfase_III_dom3_sf"/>
</dbReference>
<protein>
    <submittedName>
        <fullName evidence="2">Carnitine dehydratase</fullName>
    </submittedName>
</protein>
<dbReference type="Proteomes" id="UP000026249">
    <property type="component" value="Unassembled WGS sequence"/>
</dbReference>
<gene>
    <name evidence="2" type="ORF">ACMU_18065</name>
</gene>
<dbReference type="STRING" id="1454373.ACMU_18065"/>
<proteinExistence type="predicted"/>
<accession>A0A037ZHR3</accession>
<dbReference type="InterPro" id="IPR050483">
    <property type="entry name" value="CoA-transferase_III_domain"/>
</dbReference>
<sequence>MSSLSGVRIIEFCEIAAGPYCGMLLADMGADVIKVERASGDAMRTWPPVNDGYSENFASINRGKRSVVLDLKSPEGVANARRLILSADAVIENFRPGVMKRNGLDYQSLSAEKPDLIYCSISAFGQSGPRTSEGGFDLTMQAMSGVMSITGEPGSAPVKCGVPLCDFVSGLYGAMGLVSALVQKNRTGQGQHIDVSMLGATLGVAALQTSEFFGTGKAPKKLGSAHPRNAPYQAFKAKDDYFGMAAGNNSLWHHVCDVVGRPDLKDVERFSSPTLRAANQVELKGLLEEIFATQPVSHWLAAFAEKGVPCSPINSFADALQDKQVEHMGWVQPITLPNGVETQTFGPVLRINDECQPIPSGPPALGEHTESVLASLAGDAVKA</sequence>
<dbReference type="EMBL" id="JFKE01000008">
    <property type="protein sequence ID" value="KAJ54335.1"/>
    <property type="molecule type" value="Genomic_DNA"/>
</dbReference>
<comment type="caution">
    <text evidence="2">The sequence shown here is derived from an EMBL/GenBank/DDBJ whole genome shotgun (WGS) entry which is preliminary data.</text>
</comment>
<evidence type="ECO:0000313" key="2">
    <source>
        <dbReference type="EMBL" id="KAJ54335.1"/>
    </source>
</evidence>
<dbReference type="InterPro" id="IPR023606">
    <property type="entry name" value="CoA-Trfase_III_dom_1_sf"/>
</dbReference>
<reference evidence="2 3" key="1">
    <citation type="submission" date="2014-03" db="EMBL/GenBank/DDBJ databases">
        <title>Draft Genome Sequence of Actibacterium mucosum KCTC 23349, a Marine Alphaproteobacterium with Complex Ionic Requirements Isolated from Mediterranean Seawater at Malvarrosa Beach, Valencia, Spain.</title>
        <authorList>
            <person name="Arahal D.R."/>
            <person name="Shao Z."/>
            <person name="Lai Q."/>
            <person name="Pujalte M.J."/>
        </authorList>
    </citation>
    <scope>NUCLEOTIDE SEQUENCE [LARGE SCALE GENOMIC DNA]</scope>
    <source>
        <strain evidence="2 3">KCTC 23349</strain>
    </source>
</reference>
<name>A0A037ZHR3_9RHOB</name>
<dbReference type="PANTHER" id="PTHR48207:SF3">
    <property type="entry name" value="SUCCINATE--HYDROXYMETHYLGLUTARATE COA-TRANSFERASE"/>
    <property type="match status" value="1"/>
</dbReference>
<evidence type="ECO:0000313" key="3">
    <source>
        <dbReference type="Proteomes" id="UP000026249"/>
    </source>
</evidence>
<dbReference type="GO" id="GO:0008410">
    <property type="term" value="F:CoA-transferase activity"/>
    <property type="evidence" value="ECO:0007669"/>
    <property type="project" value="TreeGrafter"/>
</dbReference>
<keyword evidence="1" id="KW-0808">Transferase</keyword>
<dbReference type="InterPro" id="IPR003673">
    <property type="entry name" value="CoA-Trfase_fam_III"/>
</dbReference>
<dbReference type="SUPFAM" id="SSF89796">
    <property type="entry name" value="CoA-transferase family III (CaiB/BaiF)"/>
    <property type="match status" value="1"/>
</dbReference>
<dbReference type="PANTHER" id="PTHR48207">
    <property type="entry name" value="SUCCINATE--HYDROXYMETHYLGLUTARATE COA-TRANSFERASE"/>
    <property type="match status" value="1"/>
</dbReference>
<keyword evidence="3" id="KW-1185">Reference proteome</keyword>
<dbReference type="Gene3D" id="3.40.50.10540">
    <property type="entry name" value="Crotonobetainyl-coa:carnitine coa-transferase, domain 1"/>
    <property type="match status" value="1"/>
</dbReference>
<dbReference type="Gene3D" id="3.30.1540.10">
    <property type="entry name" value="formyl-coa transferase, domain 3"/>
    <property type="match status" value="1"/>
</dbReference>
<dbReference type="AlphaFoldDB" id="A0A037ZHR3"/>
<evidence type="ECO:0000256" key="1">
    <source>
        <dbReference type="ARBA" id="ARBA00022679"/>
    </source>
</evidence>